<dbReference type="Proteomes" id="UP000799439">
    <property type="component" value="Unassembled WGS sequence"/>
</dbReference>
<dbReference type="OrthoDB" id="6509908at2759"/>
<feature type="transmembrane region" description="Helical" evidence="1">
    <location>
        <begin position="74"/>
        <end position="97"/>
    </location>
</feature>
<evidence type="ECO:0000313" key="2">
    <source>
        <dbReference type="EMBL" id="KAF2150164.1"/>
    </source>
</evidence>
<accession>A0A9P4MHM3</accession>
<dbReference type="AlphaFoldDB" id="A0A9P4MHM3"/>
<reference evidence="2" key="1">
    <citation type="journal article" date="2020" name="Stud. Mycol.">
        <title>101 Dothideomycetes genomes: a test case for predicting lifestyles and emergence of pathogens.</title>
        <authorList>
            <person name="Haridas S."/>
            <person name="Albert R."/>
            <person name="Binder M."/>
            <person name="Bloem J."/>
            <person name="Labutti K."/>
            <person name="Salamov A."/>
            <person name="Andreopoulos B."/>
            <person name="Baker S."/>
            <person name="Barry K."/>
            <person name="Bills G."/>
            <person name="Bluhm B."/>
            <person name="Cannon C."/>
            <person name="Castanera R."/>
            <person name="Culley D."/>
            <person name="Daum C."/>
            <person name="Ezra D."/>
            <person name="Gonzalez J."/>
            <person name="Henrissat B."/>
            <person name="Kuo A."/>
            <person name="Liang C."/>
            <person name="Lipzen A."/>
            <person name="Lutzoni F."/>
            <person name="Magnuson J."/>
            <person name="Mondo S."/>
            <person name="Nolan M."/>
            <person name="Ohm R."/>
            <person name="Pangilinan J."/>
            <person name="Park H.-J."/>
            <person name="Ramirez L."/>
            <person name="Alfaro M."/>
            <person name="Sun H."/>
            <person name="Tritt A."/>
            <person name="Yoshinaga Y."/>
            <person name="Zwiers L.-H."/>
            <person name="Turgeon B."/>
            <person name="Goodwin S."/>
            <person name="Spatafora J."/>
            <person name="Crous P."/>
            <person name="Grigoriev I."/>
        </authorList>
    </citation>
    <scope>NUCLEOTIDE SEQUENCE</scope>
    <source>
        <strain evidence="2">CBS 260.36</strain>
    </source>
</reference>
<comment type="caution">
    <text evidence="2">The sequence shown here is derived from an EMBL/GenBank/DDBJ whole genome shotgun (WGS) entry which is preliminary data.</text>
</comment>
<feature type="transmembrane region" description="Helical" evidence="1">
    <location>
        <begin position="43"/>
        <end position="62"/>
    </location>
</feature>
<name>A0A9P4MHM3_9PEZI</name>
<feature type="transmembrane region" description="Helical" evidence="1">
    <location>
        <begin position="117"/>
        <end position="133"/>
    </location>
</feature>
<gene>
    <name evidence="2" type="ORF">K461DRAFT_270679</name>
</gene>
<sequence length="158" mass="16961">MTGSICFGLQVVAIISIEPLRLQSRPKKLGDTGIFIVHCKSSWYTSLVLCGFFSGAILALPACELSYVVTRLEVFAALLGQVHALGGIGFLISVSIANALNSVRGDFPGSQVWTDSFVAPLMPFTLYSGLGAGKNRKVARRGRSMQQQFTESTQTTKA</sequence>
<organism evidence="2 3">
    <name type="scientific">Myriangium duriaei CBS 260.36</name>
    <dbReference type="NCBI Taxonomy" id="1168546"/>
    <lineage>
        <taxon>Eukaryota</taxon>
        <taxon>Fungi</taxon>
        <taxon>Dikarya</taxon>
        <taxon>Ascomycota</taxon>
        <taxon>Pezizomycotina</taxon>
        <taxon>Dothideomycetes</taxon>
        <taxon>Dothideomycetidae</taxon>
        <taxon>Myriangiales</taxon>
        <taxon>Myriangiaceae</taxon>
        <taxon>Myriangium</taxon>
    </lineage>
</organism>
<protein>
    <submittedName>
        <fullName evidence="2">Uncharacterized protein</fullName>
    </submittedName>
</protein>
<keyword evidence="3" id="KW-1185">Reference proteome</keyword>
<evidence type="ECO:0000256" key="1">
    <source>
        <dbReference type="SAM" id="Phobius"/>
    </source>
</evidence>
<evidence type="ECO:0000313" key="3">
    <source>
        <dbReference type="Proteomes" id="UP000799439"/>
    </source>
</evidence>
<proteinExistence type="predicted"/>
<keyword evidence="1" id="KW-1133">Transmembrane helix</keyword>
<keyword evidence="1" id="KW-0812">Transmembrane</keyword>
<dbReference type="EMBL" id="ML996090">
    <property type="protein sequence ID" value="KAF2150164.1"/>
    <property type="molecule type" value="Genomic_DNA"/>
</dbReference>
<keyword evidence="1" id="KW-0472">Membrane</keyword>